<dbReference type="RefSeq" id="WP_066379716.1">
    <property type="nucleotide sequence ID" value="NZ_LTAZ01000003.1"/>
</dbReference>
<proteinExistence type="predicted"/>
<sequence length="640" mass="68550">MHLSVRGYRVGFGTLGAVGGLLLAALLIPLNLYLSHVLVRTVPPVLAVACLLYLVATRSQSVDRVATVSRSVVYALPGVVFLGTTGLIALSLLTGGRGPAFYAITIALSVLVFVQIAFTPDRDFSVGLLLAQVVALGFVVRFAGLLGSAGYVGIDVWVHMPQYVRGILDTGSIAGMGRTKYSAAPFYHLVVAATTLLTGVTPRLALFGSIGVVMAVVSLLVYLTAVRFVDPRWAVFATAAYSISDFVVVWSIHLIPTSLGLVVFLAILLLFVRIQQHGPRPAEVALLIGFMFAMALTHQVSAFIMVVLFGAGSLAQIVLSAGQLRQRLLSEDGYSIRIHSVHGYSAFALGLLMLVWSMTPWGDRTFTEAVLVVLWGSIEGSGLFDRGGAAAAGAGGGEPGSFLGGTVIPLIDQTGFLLFLFGTVVGSLYLLGRERTSQSGLTLIVAALIMVVFTVVPPLFGLRNFLPGRWFAFLYAVMAILTAVGFDRLRRDCSPQLLAAVVLVFALVFSGGMVLNSDATQDAPAFPEQNIRYGYTQAEVTAMETLVETTESSAENPIYSDSPYTSVLNRYGGEERFTSATVDGEPPDHETIVYRDYQREGAPQFDTADGRNHVRQTSIEEMCGTRSIGYDNGDVTLCER</sequence>
<evidence type="ECO:0008006" key="4">
    <source>
        <dbReference type="Google" id="ProtNLM"/>
    </source>
</evidence>
<feature type="transmembrane region" description="Helical" evidence="1">
    <location>
        <begin position="12"/>
        <end position="32"/>
    </location>
</feature>
<feature type="transmembrane region" description="Helical" evidence="1">
    <location>
        <begin position="38"/>
        <end position="56"/>
    </location>
</feature>
<keyword evidence="1" id="KW-1133">Transmembrane helix</keyword>
<accession>A0A151AGX8</accession>
<feature type="transmembrane region" description="Helical" evidence="1">
    <location>
        <begin position="99"/>
        <end position="118"/>
    </location>
</feature>
<organism evidence="2 3">
    <name type="scientific">Halalkalicoccus paucihalophilus</name>
    <dbReference type="NCBI Taxonomy" id="1008153"/>
    <lineage>
        <taxon>Archaea</taxon>
        <taxon>Methanobacteriati</taxon>
        <taxon>Methanobacteriota</taxon>
        <taxon>Stenosarchaea group</taxon>
        <taxon>Halobacteria</taxon>
        <taxon>Halobacteriales</taxon>
        <taxon>Halococcaceae</taxon>
        <taxon>Halalkalicoccus</taxon>
    </lineage>
</organism>
<dbReference type="OrthoDB" id="110868at2157"/>
<gene>
    <name evidence="2" type="ORF">HAPAU_07510</name>
</gene>
<evidence type="ECO:0000256" key="1">
    <source>
        <dbReference type="SAM" id="Phobius"/>
    </source>
</evidence>
<feature type="transmembrane region" description="Helical" evidence="1">
    <location>
        <begin position="443"/>
        <end position="462"/>
    </location>
</feature>
<feature type="transmembrane region" description="Helical" evidence="1">
    <location>
        <begin position="303"/>
        <end position="321"/>
    </location>
</feature>
<protein>
    <recommendedName>
        <fullName evidence="4">Glycosyltransferase RgtA/B/C/D-like domain-containing protein</fullName>
    </recommendedName>
</protein>
<dbReference type="PATRIC" id="fig|1008153.3.peg.756"/>
<feature type="transmembrane region" description="Helical" evidence="1">
    <location>
        <begin position="468"/>
        <end position="486"/>
    </location>
</feature>
<feature type="transmembrane region" description="Helical" evidence="1">
    <location>
        <begin position="498"/>
        <end position="515"/>
    </location>
</feature>
<feature type="transmembrane region" description="Helical" evidence="1">
    <location>
        <begin position="204"/>
        <end position="226"/>
    </location>
</feature>
<keyword evidence="3" id="KW-1185">Reference proteome</keyword>
<reference evidence="2 3" key="1">
    <citation type="submission" date="2016-02" db="EMBL/GenBank/DDBJ databases">
        <title>Genome sequence of Halalkalicoccus paucihalophilus DSM 24557.</title>
        <authorList>
            <person name="Poehlein A."/>
            <person name="Daniel R."/>
        </authorList>
    </citation>
    <scope>NUCLEOTIDE SEQUENCE [LARGE SCALE GENOMIC DNA]</scope>
    <source>
        <strain evidence="2 3">DSM 24557</strain>
    </source>
</reference>
<evidence type="ECO:0000313" key="2">
    <source>
        <dbReference type="EMBL" id="KYH26864.1"/>
    </source>
</evidence>
<name>A0A151AGX8_9EURY</name>
<dbReference type="Proteomes" id="UP000075321">
    <property type="component" value="Unassembled WGS sequence"/>
</dbReference>
<feature type="transmembrane region" description="Helical" evidence="1">
    <location>
        <begin position="130"/>
        <end position="154"/>
    </location>
</feature>
<keyword evidence="1" id="KW-0472">Membrane</keyword>
<feature type="transmembrane region" description="Helical" evidence="1">
    <location>
        <begin position="410"/>
        <end position="431"/>
    </location>
</feature>
<dbReference type="AlphaFoldDB" id="A0A151AGX8"/>
<evidence type="ECO:0000313" key="3">
    <source>
        <dbReference type="Proteomes" id="UP000075321"/>
    </source>
</evidence>
<feature type="transmembrane region" description="Helical" evidence="1">
    <location>
        <begin position="72"/>
        <end position="93"/>
    </location>
</feature>
<dbReference type="EMBL" id="LTAZ01000003">
    <property type="protein sequence ID" value="KYH26864.1"/>
    <property type="molecule type" value="Genomic_DNA"/>
</dbReference>
<comment type="caution">
    <text evidence="2">The sequence shown here is derived from an EMBL/GenBank/DDBJ whole genome shotgun (WGS) entry which is preliminary data.</text>
</comment>
<feature type="transmembrane region" description="Helical" evidence="1">
    <location>
        <begin position="341"/>
        <end position="359"/>
    </location>
</feature>
<keyword evidence="1" id="KW-0812">Transmembrane</keyword>